<sequence>MSTMELQVLSSSPEVVGKIYLARWLWSSILITCLSVSIGDERDMSGRDRMHHGSCEEMMVASLLKPKGSTSDSRKIFKVDYEPSISSMVEELFQILHLLQILLLHQ</sequence>
<proteinExistence type="predicted"/>
<accession>A0ACB9AH01</accession>
<comment type="caution">
    <text evidence="1">The sequence shown here is derived from an EMBL/GenBank/DDBJ whole genome shotgun (WGS) entry which is preliminary data.</text>
</comment>
<gene>
    <name evidence="1" type="ORF">L2E82_38484</name>
</gene>
<reference evidence="1 2" key="2">
    <citation type="journal article" date="2022" name="Mol. Ecol. Resour.">
        <title>The genomes of chicory, endive, great burdock and yacon provide insights into Asteraceae paleo-polyploidization history and plant inulin production.</title>
        <authorList>
            <person name="Fan W."/>
            <person name="Wang S."/>
            <person name="Wang H."/>
            <person name="Wang A."/>
            <person name="Jiang F."/>
            <person name="Liu H."/>
            <person name="Zhao H."/>
            <person name="Xu D."/>
            <person name="Zhang Y."/>
        </authorList>
    </citation>
    <scope>NUCLEOTIDE SEQUENCE [LARGE SCALE GENOMIC DNA]</scope>
    <source>
        <strain evidence="2">cv. Punajuju</strain>
        <tissue evidence="1">Leaves</tissue>
    </source>
</reference>
<evidence type="ECO:0000313" key="1">
    <source>
        <dbReference type="EMBL" id="KAI3708915.1"/>
    </source>
</evidence>
<reference evidence="2" key="1">
    <citation type="journal article" date="2022" name="Mol. Ecol. Resour.">
        <title>The genomes of chicory, endive, great burdock and yacon provide insights into Asteraceae palaeo-polyploidization history and plant inulin production.</title>
        <authorList>
            <person name="Fan W."/>
            <person name="Wang S."/>
            <person name="Wang H."/>
            <person name="Wang A."/>
            <person name="Jiang F."/>
            <person name="Liu H."/>
            <person name="Zhao H."/>
            <person name="Xu D."/>
            <person name="Zhang Y."/>
        </authorList>
    </citation>
    <scope>NUCLEOTIDE SEQUENCE [LARGE SCALE GENOMIC DNA]</scope>
    <source>
        <strain evidence="2">cv. Punajuju</strain>
    </source>
</reference>
<protein>
    <submittedName>
        <fullName evidence="1">Uncharacterized protein</fullName>
    </submittedName>
</protein>
<dbReference type="EMBL" id="CM042015">
    <property type="protein sequence ID" value="KAI3708915.1"/>
    <property type="molecule type" value="Genomic_DNA"/>
</dbReference>
<keyword evidence="2" id="KW-1185">Reference proteome</keyword>
<organism evidence="1 2">
    <name type="scientific">Cichorium intybus</name>
    <name type="common">Chicory</name>
    <dbReference type="NCBI Taxonomy" id="13427"/>
    <lineage>
        <taxon>Eukaryota</taxon>
        <taxon>Viridiplantae</taxon>
        <taxon>Streptophyta</taxon>
        <taxon>Embryophyta</taxon>
        <taxon>Tracheophyta</taxon>
        <taxon>Spermatophyta</taxon>
        <taxon>Magnoliopsida</taxon>
        <taxon>eudicotyledons</taxon>
        <taxon>Gunneridae</taxon>
        <taxon>Pentapetalae</taxon>
        <taxon>asterids</taxon>
        <taxon>campanulids</taxon>
        <taxon>Asterales</taxon>
        <taxon>Asteraceae</taxon>
        <taxon>Cichorioideae</taxon>
        <taxon>Cichorieae</taxon>
        <taxon>Cichoriinae</taxon>
        <taxon>Cichorium</taxon>
    </lineage>
</organism>
<name>A0ACB9AH01_CICIN</name>
<dbReference type="Proteomes" id="UP001055811">
    <property type="component" value="Linkage Group LG07"/>
</dbReference>
<evidence type="ECO:0000313" key="2">
    <source>
        <dbReference type="Proteomes" id="UP001055811"/>
    </source>
</evidence>